<dbReference type="PANTHER" id="PTHR46825">
    <property type="entry name" value="D-ALANYL-D-ALANINE-CARBOXYPEPTIDASE/ENDOPEPTIDASE AMPH"/>
    <property type="match status" value="1"/>
</dbReference>
<feature type="chain" id="PRO_5031288001" evidence="1">
    <location>
        <begin position="24"/>
        <end position="365"/>
    </location>
</feature>
<dbReference type="SUPFAM" id="SSF56601">
    <property type="entry name" value="beta-lactamase/transpeptidase-like"/>
    <property type="match status" value="1"/>
</dbReference>
<dbReference type="Gene3D" id="3.40.710.10">
    <property type="entry name" value="DD-peptidase/beta-lactamase superfamily"/>
    <property type="match status" value="1"/>
</dbReference>
<dbReference type="RefSeq" id="WP_182154177.1">
    <property type="nucleotide sequence ID" value="NZ_JACEZU010000007.1"/>
</dbReference>
<feature type="signal peptide" evidence="1">
    <location>
        <begin position="1"/>
        <end position="23"/>
    </location>
</feature>
<feature type="domain" description="Beta-lactamase-related" evidence="2">
    <location>
        <begin position="28"/>
        <end position="352"/>
    </location>
</feature>
<evidence type="ECO:0000256" key="1">
    <source>
        <dbReference type="SAM" id="SignalP"/>
    </source>
</evidence>
<dbReference type="Proteomes" id="UP000573499">
    <property type="component" value="Unassembled WGS sequence"/>
</dbReference>
<dbReference type="AlphaFoldDB" id="A0A7W2FAX1"/>
<organism evidence="3 4">
    <name type="scientific">Rugamonas apoptosis</name>
    <dbReference type="NCBI Taxonomy" id="2758570"/>
    <lineage>
        <taxon>Bacteria</taxon>
        <taxon>Pseudomonadati</taxon>
        <taxon>Pseudomonadota</taxon>
        <taxon>Betaproteobacteria</taxon>
        <taxon>Burkholderiales</taxon>
        <taxon>Oxalobacteraceae</taxon>
        <taxon>Telluria group</taxon>
        <taxon>Rugamonas</taxon>
    </lineage>
</organism>
<dbReference type="InterPro" id="IPR001466">
    <property type="entry name" value="Beta-lactam-related"/>
</dbReference>
<reference evidence="3 4" key="1">
    <citation type="submission" date="2020-07" db="EMBL/GenBank/DDBJ databases">
        <title>Novel species isolated from subtropical streams in China.</title>
        <authorList>
            <person name="Lu H."/>
        </authorList>
    </citation>
    <scope>NUCLEOTIDE SEQUENCE [LARGE SCALE GENOMIC DNA]</scope>
    <source>
        <strain evidence="3 4">LX47W</strain>
    </source>
</reference>
<keyword evidence="4" id="KW-1185">Reference proteome</keyword>
<name>A0A7W2FAX1_9BURK</name>
<dbReference type="InterPro" id="IPR050491">
    <property type="entry name" value="AmpC-like"/>
</dbReference>
<protein>
    <submittedName>
        <fullName evidence="3">Beta-lactamase family protein</fullName>
    </submittedName>
</protein>
<evidence type="ECO:0000259" key="2">
    <source>
        <dbReference type="Pfam" id="PF00144"/>
    </source>
</evidence>
<dbReference type="InterPro" id="IPR012338">
    <property type="entry name" value="Beta-lactam/transpept-like"/>
</dbReference>
<evidence type="ECO:0000313" key="4">
    <source>
        <dbReference type="Proteomes" id="UP000573499"/>
    </source>
</evidence>
<evidence type="ECO:0000313" key="3">
    <source>
        <dbReference type="EMBL" id="MBA5688328.1"/>
    </source>
</evidence>
<accession>A0A7W2FAX1</accession>
<comment type="caution">
    <text evidence="3">The sequence shown here is derived from an EMBL/GenBank/DDBJ whole genome shotgun (WGS) entry which is preliminary data.</text>
</comment>
<proteinExistence type="predicted"/>
<dbReference type="EMBL" id="JACEZU010000007">
    <property type="protein sequence ID" value="MBA5688328.1"/>
    <property type="molecule type" value="Genomic_DNA"/>
</dbReference>
<keyword evidence="1" id="KW-0732">Signal</keyword>
<sequence>MRPTFCCAYSVAAMALITCSANAGELDAQLATALKDRSIPAMAVLVMRDGKVEDQAVRGVRAAGSPAHAQLSSHWHIGSDAKAMTATLIARLVETGKLSWEAPLKEMLPDTAMRPEYQSVTLADLLSHRAGLPPNSDEKRIEATRKDRRALAVLRMEYVQRALNEAPVGPVRADSQYSNSGYIIAAAVAERATGQSFENLMQEQVFAPLGMQVDTAPSRHGQVLGHKAGKPLTGGTADIPPFFAPAGATMKMSLADWSKFVLDQMAGERGAGKLLSQQGYRFLHAPQGKTGAALGWGVKNNWPAHAPMRLLMHAGSNGHWNALVALAPDTQSGVLVVANAGEGTGAEQQETQLVMRLMSGMAKAQ</sequence>
<dbReference type="Pfam" id="PF00144">
    <property type="entry name" value="Beta-lactamase"/>
    <property type="match status" value="1"/>
</dbReference>
<gene>
    <name evidence="3" type="ORF">H3H39_14870</name>
</gene>
<dbReference type="PANTHER" id="PTHR46825:SF9">
    <property type="entry name" value="BETA-LACTAMASE-RELATED DOMAIN-CONTAINING PROTEIN"/>
    <property type="match status" value="1"/>
</dbReference>